<protein>
    <submittedName>
        <fullName evidence="2">Uncharacterized protein</fullName>
    </submittedName>
</protein>
<sequence length="118" mass="13002">MATKNRGLHLRGGVGAEGSSSDSFPDSLPDSLSESPSVDEEGIKTDIVPSDWVGPISAYLEIWEIKEGLPALSHEFILPPPCHLRNPTIYITDLIPETHRSLFQPFDASRTMELDLDE</sequence>
<keyword evidence="3" id="KW-1185">Reference proteome</keyword>
<evidence type="ECO:0000313" key="2">
    <source>
        <dbReference type="EMBL" id="KAE8355942.1"/>
    </source>
</evidence>
<reference evidence="3" key="1">
    <citation type="submission" date="2019-04" db="EMBL/GenBank/DDBJ databases">
        <title>Friends and foes A comparative genomics studyof 23 Aspergillus species from section Flavi.</title>
        <authorList>
            <consortium name="DOE Joint Genome Institute"/>
            <person name="Kjaerbolling I."/>
            <person name="Vesth T."/>
            <person name="Frisvad J.C."/>
            <person name="Nybo J.L."/>
            <person name="Theobald S."/>
            <person name="Kildgaard S."/>
            <person name="Isbrandt T."/>
            <person name="Kuo A."/>
            <person name="Sato A."/>
            <person name="Lyhne E.K."/>
            <person name="Kogle M.E."/>
            <person name="Wiebenga A."/>
            <person name="Kun R.S."/>
            <person name="Lubbers R.J."/>
            <person name="Makela M.R."/>
            <person name="Barry K."/>
            <person name="Chovatia M."/>
            <person name="Clum A."/>
            <person name="Daum C."/>
            <person name="Haridas S."/>
            <person name="He G."/>
            <person name="LaButti K."/>
            <person name="Lipzen A."/>
            <person name="Mondo S."/>
            <person name="Riley R."/>
            <person name="Salamov A."/>
            <person name="Simmons B.A."/>
            <person name="Magnuson J.K."/>
            <person name="Henrissat B."/>
            <person name="Mortensen U.H."/>
            <person name="Larsen T.O."/>
            <person name="Devries R.P."/>
            <person name="Grigoriev I.V."/>
            <person name="Machida M."/>
            <person name="Baker S.E."/>
            <person name="Andersen M.R."/>
        </authorList>
    </citation>
    <scope>NUCLEOTIDE SEQUENCE [LARGE SCALE GENOMIC DNA]</scope>
    <source>
        <strain evidence="3">CBS 553.77</strain>
    </source>
</reference>
<feature type="region of interest" description="Disordered" evidence="1">
    <location>
        <begin position="1"/>
        <end position="44"/>
    </location>
</feature>
<evidence type="ECO:0000313" key="3">
    <source>
        <dbReference type="Proteomes" id="UP000327118"/>
    </source>
</evidence>
<dbReference type="AlphaFoldDB" id="A0A5N6ZE51"/>
<feature type="compositionally biased region" description="Low complexity" evidence="1">
    <location>
        <begin position="19"/>
        <end position="36"/>
    </location>
</feature>
<proteinExistence type="predicted"/>
<accession>A0A5N6ZE51</accession>
<name>A0A5N6ZE51_9EURO</name>
<organism evidence="2 3">
    <name type="scientific">Aspergillus coremiiformis</name>
    <dbReference type="NCBI Taxonomy" id="138285"/>
    <lineage>
        <taxon>Eukaryota</taxon>
        <taxon>Fungi</taxon>
        <taxon>Dikarya</taxon>
        <taxon>Ascomycota</taxon>
        <taxon>Pezizomycotina</taxon>
        <taxon>Eurotiomycetes</taxon>
        <taxon>Eurotiomycetidae</taxon>
        <taxon>Eurotiales</taxon>
        <taxon>Aspergillaceae</taxon>
        <taxon>Aspergillus</taxon>
        <taxon>Aspergillus subgen. Circumdati</taxon>
    </lineage>
</organism>
<dbReference type="Proteomes" id="UP000327118">
    <property type="component" value="Unassembled WGS sequence"/>
</dbReference>
<dbReference type="EMBL" id="ML739045">
    <property type="protein sequence ID" value="KAE8355942.1"/>
    <property type="molecule type" value="Genomic_DNA"/>
</dbReference>
<dbReference type="OrthoDB" id="5418367at2759"/>
<gene>
    <name evidence="2" type="ORF">BDV28DRAFT_145740</name>
</gene>
<evidence type="ECO:0000256" key="1">
    <source>
        <dbReference type="SAM" id="MobiDB-lite"/>
    </source>
</evidence>